<feature type="non-terminal residue" evidence="1">
    <location>
        <position position="1"/>
    </location>
</feature>
<evidence type="ECO:0000313" key="2">
    <source>
        <dbReference type="Proteomes" id="UP001634394"/>
    </source>
</evidence>
<gene>
    <name evidence="1" type="ORF">ACJMK2_006889</name>
</gene>
<keyword evidence="2" id="KW-1185">Reference proteome</keyword>
<evidence type="ECO:0000313" key="1">
    <source>
        <dbReference type="EMBL" id="KAL3865276.1"/>
    </source>
</evidence>
<sequence>GMDMHKNAARALTKYVHENGKKPNAFKFLPDDNGSSGQHIVFFVMPDFPISMVDFQKQFQAGLLAVFGHAYTANVTSLSLPIEMDERLSVRQMFTVIMETLNIFLGKVEPKKDMKIFLCSAEKGNQSILKQLLKSMKPVEARRREIITENYFGYD</sequence>
<comment type="caution">
    <text evidence="1">The sequence shown here is derived from an EMBL/GenBank/DDBJ whole genome shotgun (WGS) entry which is preliminary data.</text>
</comment>
<protein>
    <submittedName>
        <fullName evidence="1">Uncharacterized protein</fullName>
    </submittedName>
</protein>
<organism evidence="1 2">
    <name type="scientific">Sinanodonta woodiana</name>
    <name type="common">Chinese pond mussel</name>
    <name type="synonym">Anodonta woodiana</name>
    <dbReference type="NCBI Taxonomy" id="1069815"/>
    <lineage>
        <taxon>Eukaryota</taxon>
        <taxon>Metazoa</taxon>
        <taxon>Spiralia</taxon>
        <taxon>Lophotrochozoa</taxon>
        <taxon>Mollusca</taxon>
        <taxon>Bivalvia</taxon>
        <taxon>Autobranchia</taxon>
        <taxon>Heteroconchia</taxon>
        <taxon>Palaeoheterodonta</taxon>
        <taxon>Unionida</taxon>
        <taxon>Unionoidea</taxon>
        <taxon>Unionidae</taxon>
        <taxon>Unioninae</taxon>
        <taxon>Sinanodonta</taxon>
    </lineage>
</organism>
<proteinExistence type="predicted"/>
<feature type="non-terminal residue" evidence="1">
    <location>
        <position position="155"/>
    </location>
</feature>
<dbReference type="Proteomes" id="UP001634394">
    <property type="component" value="Unassembled WGS sequence"/>
</dbReference>
<dbReference type="EMBL" id="JBJQND010000010">
    <property type="protein sequence ID" value="KAL3865276.1"/>
    <property type="molecule type" value="Genomic_DNA"/>
</dbReference>
<reference evidence="1 2" key="1">
    <citation type="submission" date="2024-11" db="EMBL/GenBank/DDBJ databases">
        <title>Chromosome-level genome assembly of the freshwater bivalve Anodonta woodiana.</title>
        <authorList>
            <person name="Chen X."/>
        </authorList>
    </citation>
    <scope>NUCLEOTIDE SEQUENCE [LARGE SCALE GENOMIC DNA]</scope>
    <source>
        <strain evidence="1">MN2024</strain>
        <tissue evidence="1">Gills</tissue>
    </source>
</reference>
<name>A0ABD3VV01_SINWO</name>
<dbReference type="AlphaFoldDB" id="A0ABD3VV01"/>
<accession>A0ABD3VV01</accession>